<reference evidence="2 3" key="1">
    <citation type="submission" date="2024-03" db="EMBL/GenBank/DDBJ databases">
        <authorList>
            <person name="Gkanogiannis A."/>
            <person name="Becerra Lopez-Lavalle L."/>
        </authorList>
    </citation>
    <scope>NUCLEOTIDE SEQUENCE [LARGE SCALE GENOMIC DNA]</scope>
</reference>
<dbReference type="InterPro" id="IPR025322">
    <property type="entry name" value="PADRE_dom"/>
</dbReference>
<feature type="transmembrane region" description="Helical" evidence="1">
    <location>
        <begin position="21"/>
        <end position="41"/>
    </location>
</feature>
<keyword evidence="1" id="KW-0472">Membrane</keyword>
<evidence type="ECO:0000313" key="3">
    <source>
        <dbReference type="Proteomes" id="UP001642487"/>
    </source>
</evidence>
<keyword evidence="3" id="KW-1185">Reference proteome</keyword>
<dbReference type="Pfam" id="PF14009">
    <property type="entry name" value="PADRE"/>
    <property type="match status" value="1"/>
</dbReference>
<evidence type="ECO:0000256" key="1">
    <source>
        <dbReference type="SAM" id="Phobius"/>
    </source>
</evidence>
<sequence>MWFVLGIKCLVFECEPRRISATVLSIILPFLLCLVLFWFHLNRLVLCMVWKLQKETIQMGCFFACFSLKSTETAKLLDIGGGLIGKVRLPVKAAELMLERPGYVISPVDVLRRTRRISALKADDELVGGKIYVLVAVGRIGSKVSMAELENFELAFKNRVKKSGSKVQPAAATTGTTAEEEEEVGGGICGSDHLSCARGNYKRWNPNLESISEDFSLSFREKH</sequence>
<accession>A0ABP0XRM7</accession>
<dbReference type="PANTHER" id="PTHR33052">
    <property type="entry name" value="DUF4228 DOMAIN PROTEIN-RELATED"/>
    <property type="match status" value="1"/>
</dbReference>
<keyword evidence="1" id="KW-0812">Transmembrane</keyword>
<dbReference type="Proteomes" id="UP001642487">
    <property type="component" value="Chromosome 1"/>
</dbReference>
<organism evidence="2 3">
    <name type="scientific">Citrullus colocynthis</name>
    <name type="common">colocynth</name>
    <dbReference type="NCBI Taxonomy" id="252529"/>
    <lineage>
        <taxon>Eukaryota</taxon>
        <taxon>Viridiplantae</taxon>
        <taxon>Streptophyta</taxon>
        <taxon>Embryophyta</taxon>
        <taxon>Tracheophyta</taxon>
        <taxon>Spermatophyta</taxon>
        <taxon>Magnoliopsida</taxon>
        <taxon>eudicotyledons</taxon>
        <taxon>Gunneridae</taxon>
        <taxon>Pentapetalae</taxon>
        <taxon>rosids</taxon>
        <taxon>fabids</taxon>
        <taxon>Cucurbitales</taxon>
        <taxon>Cucurbitaceae</taxon>
        <taxon>Benincaseae</taxon>
        <taxon>Citrullus</taxon>
    </lineage>
</organism>
<evidence type="ECO:0000313" key="2">
    <source>
        <dbReference type="EMBL" id="CAK9310165.1"/>
    </source>
</evidence>
<dbReference type="EMBL" id="OZ021735">
    <property type="protein sequence ID" value="CAK9310165.1"/>
    <property type="molecule type" value="Genomic_DNA"/>
</dbReference>
<keyword evidence="1" id="KW-1133">Transmembrane helix</keyword>
<gene>
    <name evidence="2" type="ORF">CITCOLO1_LOCUS1778</name>
</gene>
<proteinExistence type="predicted"/>
<name>A0ABP0XRM7_9ROSI</name>
<protein>
    <submittedName>
        <fullName evidence="2">Uncharacterized protein</fullName>
    </submittedName>
</protein>